<gene>
    <name evidence="1" type="ORF">ACFFX0_07495</name>
</gene>
<name>A0ABV5FWH1_9MICC</name>
<keyword evidence="2" id="KW-1185">Reference proteome</keyword>
<evidence type="ECO:0000313" key="2">
    <source>
        <dbReference type="Proteomes" id="UP001589575"/>
    </source>
</evidence>
<comment type="caution">
    <text evidence="1">The sequence shown here is derived from an EMBL/GenBank/DDBJ whole genome shotgun (WGS) entry which is preliminary data.</text>
</comment>
<reference evidence="1 2" key="1">
    <citation type="submission" date="2024-09" db="EMBL/GenBank/DDBJ databases">
        <authorList>
            <person name="Sun Q."/>
            <person name="Mori K."/>
        </authorList>
    </citation>
    <scope>NUCLEOTIDE SEQUENCE [LARGE SCALE GENOMIC DNA]</scope>
    <source>
        <strain evidence="1 2">CCM 7609</strain>
    </source>
</reference>
<accession>A0ABV5FWH1</accession>
<dbReference type="EMBL" id="JBHMFI010000001">
    <property type="protein sequence ID" value="MFB9071043.1"/>
    <property type="molecule type" value="Genomic_DNA"/>
</dbReference>
<sequence length="78" mass="8621">MPRWFQQDPVLLHSHYRIDATVSAPGGTVEVCVPRTKSFPPSAGFPWLGRTWTGVARNGPVRDGWNRSGRSRKPACCG</sequence>
<proteinExistence type="predicted"/>
<dbReference type="Proteomes" id="UP001589575">
    <property type="component" value="Unassembled WGS sequence"/>
</dbReference>
<protein>
    <submittedName>
        <fullName evidence="1">Uncharacterized protein</fullName>
    </submittedName>
</protein>
<evidence type="ECO:0000313" key="1">
    <source>
        <dbReference type="EMBL" id="MFB9071043.1"/>
    </source>
</evidence>
<organism evidence="1 2">
    <name type="scientific">Citricoccus parietis</name>
    <dbReference type="NCBI Taxonomy" id="592307"/>
    <lineage>
        <taxon>Bacteria</taxon>
        <taxon>Bacillati</taxon>
        <taxon>Actinomycetota</taxon>
        <taxon>Actinomycetes</taxon>
        <taxon>Micrococcales</taxon>
        <taxon>Micrococcaceae</taxon>
        <taxon>Citricoccus</taxon>
    </lineage>
</organism>